<sequence>MRTPPVPLARTLLGTAAVLAALLALLAGPPAAQAAGYTKITGSGSTWSSNAVEQWRRNIGANTGLTVNFNANGSSQGREQFKNGTVDFAVSEIPYGLTDGGATDVPPRRGYAYMPIVAGGTAFMYNLRIGGRQVTNLRLSGPVLAGIFTGRLTMWNAPEIKADNPGLVLPARRIVPVVRSDGSGTTAQFTTWLAKEHGGAWDDYCRRAGRSTPCGMTSYFPVVPGATTVAKSGSLGVSAHVRQPQGEGAITYVEYSYAVNAHFPVVKVLNASGHYVEPTAQAVAVALLEARIDQDRSSPDYLTQILDGVYRSRDSRAYPLSSYSYMVVPTSETAPHTADKGRSLGTFARYFLCEGQQQAEELGYSPLPKNLVQAGFEQVRRIPGAPAGAVDLASCRNPTFSADGTNTLARNAPRPKPCDKRGPTQCADGTGGARGTATPVSSGGGTASGGTTGTTGGTGTGGTTGGGSRGTATGGTGGGTGPAASGGTGGAPGTTGGADTTGAPAGAVDPDTGDVIAAGGAGGAAGGDAGGYGADTVTGTPVTLAADTGAGLRGLLMVLSAVLLLATVIAPPLVGRALTARAARRGDDR</sequence>
<dbReference type="InterPro" id="IPR050962">
    <property type="entry name" value="Phosphate-bind_PstS"/>
</dbReference>
<accession>A0A918STU5</accession>
<name>A0A918STU5_9ACTN</name>
<evidence type="ECO:0000256" key="6">
    <source>
        <dbReference type="SAM" id="SignalP"/>
    </source>
</evidence>
<dbReference type="AlphaFoldDB" id="A0A918STU5"/>
<organism evidence="8 9">
    <name type="scientific">Streptomyces termitum</name>
    <dbReference type="NCBI Taxonomy" id="67368"/>
    <lineage>
        <taxon>Bacteria</taxon>
        <taxon>Bacillati</taxon>
        <taxon>Actinomycetota</taxon>
        <taxon>Actinomycetes</taxon>
        <taxon>Kitasatosporales</taxon>
        <taxon>Streptomycetaceae</taxon>
        <taxon>Streptomyces</taxon>
    </lineage>
</organism>
<dbReference type="PANTHER" id="PTHR42996">
    <property type="entry name" value="PHOSPHATE-BINDING PROTEIN PSTS"/>
    <property type="match status" value="1"/>
</dbReference>
<dbReference type="EMBL" id="BMUL01000001">
    <property type="protein sequence ID" value="GHA67309.1"/>
    <property type="molecule type" value="Genomic_DNA"/>
</dbReference>
<feature type="chain" id="PRO_5037296338" description="PBP domain-containing protein" evidence="6">
    <location>
        <begin position="35"/>
        <end position="589"/>
    </location>
</feature>
<dbReference type="SUPFAM" id="SSF53850">
    <property type="entry name" value="Periplasmic binding protein-like II"/>
    <property type="match status" value="1"/>
</dbReference>
<keyword evidence="5" id="KW-1133">Transmembrane helix</keyword>
<dbReference type="InterPro" id="IPR005673">
    <property type="entry name" value="ABC_phos-bd_PstS"/>
</dbReference>
<evidence type="ECO:0000256" key="5">
    <source>
        <dbReference type="SAM" id="Phobius"/>
    </source>
</evidence>
<keyword evidence="9" id="KW-1185">Reference proteome</keyword>
<dbReference type="GO" id="GO:0043190">
    <property type="term" value="C:ATP-binding cassette (ABC) transporter complex"/>
    <property type="evidence" value="ECO:0007669"/>
    <property type="project" value="InterPro"/>
</dbReference>
<reference evidence="8" key="2">
    <citation type="submission" date="2020-09" db="EMBL/GenBank/DDBJ databases">
        <authorList>
            <person name="Sun Q."/>
            <person name="Ohkuma M."/>
        </authorList>
    </citation>
    <scope>NUCLEOTIDE SEQUENCE</scope>
    <source>
        <strain evidence="8">JCM 4518</strain>
    </source>
</reference>
<evidence type="ECO:0000313" key="9">
    <source>
        <dbReference type="Proteomes" id="UP000644020"/>
    </source>
</evidence>
<keyword evidence="5" id="KW-0812">Transmembrane</keyword>
<evidence type="ECO:0000256" key="4">
    <source>
        <dbReference type="SAM" id="MobiDB-lite"/>
    </source>
</evidence>
<proteinExistence type="inferred from homology"/>
<dbReference type="InterPro" id="IPR024370">
    <property type="entry name" value="PBP_domain"/>
</dbReference>
<gene>
    <name evidence="8" type="ORF">GCM10010305_06710</name>
</gene>
<evidence type="ECO:0000256" key="2">
    <source>
        <dbReference type="ARBA" id="ARBA00022448"/>
    </source>
</evidence>
<dbReference type="Proteomes" id="UP000644020">
    <property type="component" value="Unassembled WGS sequence"/>
</dbReference>
<evidence type="ECO:0000313" key="8">
    <source>
        <dbReference type="EMBL" id="GHA67309.1"/>
    </source>
</evidence>
<dbReference type="PANTHER" id="PTHR42996:SF1">
    <property type="entry name" value="PHOSPHATE-BINDING PROTEIN PSTS"/>
    <property type="match status" value="1"/>
</dbReference>
<keyword evidence="6" id="KW-0732">Signal</keyword>
<keyword evidence="2" id="KW-0813">Transport</keyword>
<feature type="compositionally biased region" description="Gly residues" evidence="4">
    <location>
        <begin position="442"/>
        <end position="496"/>
    </location>
</feature>
<dbReference type="Pfam" id="PF12849">
    <property type="entry name" value="PBP_like_2"/>
    <property type="match status" value="1"/>
</dbReference>
<evidence type="ECO:0000256" key="3">
    <source>
        <dbReference type="ARBA" id="ARBA00022592"/>
    </source>
</evidence>
<feature type="signal peptide" evidence="6">
    <location>
        <begin position="1"/>
        <end position="34"/>
    </location>
</feature>
<evidence type="ECO:0000256" key="1">
    <source>
        <dbReference type="ARBA" id="ARBA00008725"/>
    </source>
</evidence>
<comment type="similarity">
    <text evidence="1">Belongs to the PstS family.</text>
</comment>
<dbReference type="PROSITE" id="PS51318">
    <property type="entry name" value="TAT"/>
    <property type="match status" value="1"/>
</dbReference>
<evidence type="ECO:0000259" key="7">
    <source>
        <dbReference type="Pfam" id="PF12849"/>
    </source>
</evidence>
<dbReference type="GO" id="GO:0035435">
    <property type="term" value="P:phosphate ion transmembrane transport"/>
    <property type="evidence" value="ECO:0007669"/>
    <property type="project" value="InterPro"/>
</dbReference>
<dbReference type="Gene3D" id="3.40.190.10">
    <property type="entry name" value="Periplasmic binding protein-like II"/>
    <property type="match status" value="2"/>
</dbReference>
<protein>
    <recommendedName>
        <fullName evidence="7">PBP domain-containing protein</fullName>
    </recommendedName>
</protein>
<dbReference type="InterPro" id="IPR006311">
    <property type="entry name" value="TAT_signal"/>
</dbReference>
<dbReference type="CDD" id="cd13565">
    <property type="entry name" value="PBP2_PstS"/>
    <property type="match status" value="1"/>
</dbReference>
<comment type="caution">
    <text evidence="8">The sequence shown here is derived from an EMBL/GenBank/DDBJ whole genome shotgun (WGS) entry which is preliminary data.</text>
</comment>
<keyword evidence="3" id="KW-0592">Phosphate transport</keyword>
<dbReference type="NCBIfam" id="TIGR00975">
    <property type="entry name" value="3a0107s03"/>
    <property type="match status" value="1"/>
</dbReference>
<keyword evidence="5" id="KW-0472">Membrane</keyword>
<feature type="region of interest" description="Disordered" evidence="4">
    <location>
        <begin position="401"/>
        <end position="514"/>
    </location>
</feature>
<feature type="transmembrane region" description="Helical" evidence="5">
    <location>
        <begin position="554"/>
        <end position="575"/>
    </location>
</feature>
<dbReference type="RefSeq" id="WP_229849553.1">
    <property type="nucleotide sequence ID" value="NZ_BMUL01000001.1"/>
</dbReference>
<feature type="domain" description="PBP" evidence="7">
    <location>
        <begin position="30"/>
        <end position="353"/>
    </location>
</feature>
<reference evidence="8" key="1">
    <citation type="journal article" date="2014" name="Int. J. Syst. Evol. Microbiol.">
        <title>Complete genome sequence of Corynebacterium casei LMG S-19264T (=DSM 44701T), isolated from a smear-ripened cheese.</title>
        <authorList>
            <consortium name="US DOE Joint Genome Institute (JGI-PGF)"/>
            <person name="Walter F."/>
            <person name="Albersmeier A."/>
            <person name="Kalinowski J."/>
            <person name="Ruckert C."/>
        </authorList>
    </citation>
    <scope>NUCLEOTIDE SEQUENCE</scope>
    <source>
        <strain evidence="8">JCM 4518</strain>
    </source>
</reference>
<dbReference type="GO" id="GO:0042301">
    <property type="term" value="F:phosphate ion binding"/>
    <property type="evidence" value="ECO:0007669"/>
    <property type="project" value="InterPro"/>
</dbReference>
<feature type="compositionally biased region" description="Low complexity" evidence="4">
    <location>
        <begin position="497"/>
        <end position="514"/>
    </location>
</feature>